<dbReference type="InterPro" id="IPR003607">
    <property type="entry name" value="HD/PDEase_dom"/>
</dbReference>
<dbReference type="InterPro" id="IPR050135">
    <property type="entry name" value="dGTPase-like"/>
</dbReference>
<dbReference type="Gene3D" id="1.10.3210.10">
    <property type="entry name" value="Hypothetical protein af1432"/>
    <property type="match status" value="1"/>
</dbReference>
<dbReference type="InterPro" id="IPR006674">
    <property type="entry name" value="HD_domain"/>
</dbReference>
<dbReference type="PANTHER" id="PTHR11373">
    <property type="entry name" value="DEOXYNUCLEOSIDE TRIPHOSPHATE TRIPHOSPHOHYDROLASE"/>
    <property type="match status" value="1"/>
</dbReference>
<dbReference type="GO" id="GO:0006203">
    <property type="term" value="P:dGTP catabolic process"/>
    <property type="evidence" value="ECO:0007669"/>
    <property type="project" value="TreeGrafter"/>
</dbReference>
<dbReference type="Pfam" id="PF19276">
    <property type="entry name" value="HD_assoc_2"/>
    <property type="match status" value="1"/>
</dbReference>
<gene>
    <name evidence="2" type="ORF">J0M35_08850</name>
</gene>
<dbReference type="EMBL" id="JAFLCK010000010">
    <property type="protein sequence ID" value="MBN8660455.1"/>
    <property type="molecule type" value="Genomic_DNA"/>
</dbReference>
<comment type="caution">
    <text evidence="2">The sequence shown here is derived from an EMBL/GenBank/DDBJ whole genome shotgun (WGS) entry which is preliminary data.</text>
</comment>
<dbReference type="Proteomes" id="UP000664277">
    <property type="component" value="Unassembled WGS sequence"/>
</dbReference>
<reference evidence="2" key="1">
    <citation type="submission" date="2021-02" db="EMBL/GenBank/DDBJ databases">
        <title>Genome-Resolved Metagenomics of a Microbial Community Performing Photosynthetic Biological Nutrient Removal.</title>
        <authorList>
            <person name="Mcdaniel E.A."/>
        </authorList>
    </citation>
    <scope>NUCLEOTIDE SEQUENCE</scope>
    <source>
        <strain evidence="2">UWPOB_OBS1</strain>
    </source>
</reference>
<dbReference type="PROSITE" id="PS51831">
    <property type="entry name" value="HD"/>
    <property type="match status" value="1"/>
</dbReference>
<dbReference type="PANTHER" id="PTHR11373:SF4">
    <property type="entry name" value="DEOXYNUCLEOSIDE TRIPHOSPHATE TRIPHOSPHOHYDROLASE SAMHD1"/>
    <property type="match status" value="1"/>
</dbReference>
<dbReference type="CDD" id="cd00077">
    <property type="entry name" value="HDc"/>
    <property type="match status" value="1"/>
</dbReference>
<feature type="domain" description="HD" evidence="1">
    <location>
        <begin position="62"/>
        <end position="180"/>
    </location>
</feature>
<evidence type="ECO:0000259" key="1">
    <source>
        <dbReference type="PROSITE" id="PS51831"/>
    </source>
</evidence>
<evidence type="ECO:0000313" key="2">
    <source>
        <dbReference type="EMBL" id="MBN8660455.1"/>
    </source>
</evidence>
<name>A0A8J7TM41_9BACT</name>
<accession>A0A8J7TM41</accession>
<dbReference type="Pfam" id="PF01966">
    <property type="entry name" value="HD"/>
    <property type="match status" value="1"/>
</dbReference>
<evidence type="ECO:0000313" key="3">
    <source>
        <dbReference type="Proteomes" id="UP000664277"/>
    </source>
</evidence>
<dbReference type="SMART" id="SM00471">
    <property type="entry name" value="HDc"/>
    <property type="match status" value="1"/>
</dbReference>
<proteinExistence type="predicted"/>
<organism evidence="2 3">
    <name type="scientific">Candidatus Obscuribacter phosphatis</name>
    <dbReference type="NCBI Taxonomy" id="1906157"/>
    <lineage>
        <taxon>Bacteria</taxon>
        <taxon>Bacillati</taxon>
        <taxon>Candidatus Melainabacteria</taxon>
        <taxon>Candidatus Obscuribacterales</taxon>
        <taxon>Candidatus Obscuribacteraceae</taxon>
        <taxon>Candidatus Obscuribacter</taxon>
    </lineage>
</organism>
<sequence>MPRVANKRTYLDPIHQDIVLDRDKPAERLVVDLIDAVEFQRLRRIHQLGVSYFTFQGAEGSRFTHSVGVMHVAHRLCDILASRQPQAESQRALILASALLHDVGHGPFSHVTEKILGYDHEDWSCKVISGDTQVREILDNFKEEPGLADKIVKVLKKTYTPHYVSHIVSSQLDCDRFDYLLRDSYMTGTAYGLFALKRILRSMEIDDDEDRLLVVGEKGQIAVEDYLFARYSMYAQVYYHRKNLAARAMLGKLIKRARYVLEDKDTKISFIDEPTRLWLTGEHLTVDDYLSLDDVQFFYHIKRWLKDNDPILADLSYRFLNRKIFKASRIKSTDKAEIDSIEAQARKAVASIGYDPDYYVAVESTGFRPYDYYRPEEEHPQTNIMVRTESGEVKELSQLSLAIEALVKGNYESSWLVYPQEASEKILEIKEPALTHSRV</sequence>
<protein>
    <submittedName>
        <fullName evidence="2">HD domain-containing protein</fullName>
    </submittedName>
</protein>
<dbReference type="InterPro" id="IPR045509">
    <property type="entry name" value="HD_assoc_2"/>
</dbReference>
<dbReference type="SUPFAM" id="SSF109604">
    <property type="entry name" value="HD-domain/PDEase-like"/>
    <property type="match status" value="1"/>
</dbReference>
<dbReference type="GO" id="GO:0008832">
    <property type="term" value="F:dGTPase activity"/>
    <property type="evidence" value="ECO:0007669"/>
    <property type="project" value="TreeGrafter"/>
</dbReference>
<dbReference type="AlphaFoldDB" id="A0A8J7TM41"/>